<sequence>RPEFALGLIGGGEVEPNIPLHNVEAMLEAYEKYGKYKG</sequence>
<name>X1SFW3_9ZZZZ</name>
<dbReference type="AlphaFoldDB" id="X1SFW3"/>
<protein>
    <submittedName>
        <fullName evidence="1">Uncharacterized protein</fullName>
    </submittedName>
</protein>
<reference evidence="1" key="1">
    <citation type="journal article" date="2014" name="Front. Microbiol.">
        <title>High frequency of phylogenetically diverse reductive dehalogenase-homologous genes in deep subseafloor sedimentary metagenomes.</title>
        <authorList>
            <person name="Kawai M."/>
            <person name="Futagami T."/>
            <person name="Toyoda A."/>
            <person name="Takaki Y."/>
            <person name="Nishi S."/>
            <person name="Hori S."/>
            <person name="Arai W."/>
            <person name="Tsubouchi T."/>
            <person name="Morono Y."/>
            <person name="Uchiyama I."/>
            <person name="Ito T."/>
            <person name="Fujiyama A."/>
            <person name="Inagaki F."/>
            <person name="Takami H."/>
        </authorList>
    </citation>
    <scope>NUCLEOTIDE SEQUENCE</scope>
    <source>
        <strain evidence="1">Expedition CK06-06</strain>
    </source>
</reference>
<feature type="non-terminal residue" evidence="1">
    <location>
        <position position="1"/>
    </location>
</feature>
<proteinExistence type="predicted"/>
<organism evidence="1">
    <name type="scientific">marine sediment metagenome</name>
    <dbReference type="NCBI Taxonomy" id="412755"/>
    <lineage>
        <taxon>unclassified sequences</taxon>
        <taxon>metagenomes</taxon>
        <taxon>ecological metagenomes</taxon>
    </lineage>
</organism>
<comment type="caution">
    <text evidence="1">The sequence shown here is derived from an EMBL/GenBank/DDBJ whole genome shotgun (WGS) entry which is preliminary data.</text>
</comment>
<dbReference type="EMBL" id="BARW01015195">
    <property type="protein sequence ID" value="GAI91907.1"/>
    <property type="molecule type" value="Genomic_DNA"/>
</dbReference>
<accession>X1SFW3</accession>
<gene>
    <name evidence="1" type="ORF">S12H4_26727</name>
</gene>
<evidence type="ECO:0000313" key="1">
    <source>
        <dbReference type="EMBL" id="GAI91907.1"/>
    </source>
</evidence>